<dbReference type="Pfam" id="PF13689">
    <property type="entry name" value="DUF4154"/>
    <property type="match status" value="1"/>
</dbReference>
<protein>
    <recommendedName>
        <fullName evidence="5">DUF4154 domain-containing protein</fullName>
    </recommendedName>
</protein>
<dbReference type="EMBL" id="FMSV02000514">
    <property type="protein sequence ID" value="SEH07064.1"/>
    <property type="molecule type" value="Genomic_DNA"/>
</dbReference>
<feature type="signal peptide" evidence="1">
    <location>
        <begin position="1"/>
        <end position="27"/>
    </location>
</feature>
<keyword evidence="1" id="KW-0732">Signal</keyword>
<name>A0A1H6FDG2_9GAMM</name>
<sequence length="196" mass="22087">MDKGQYFLLRKSLFFLIFCLVSNSSFGDPSTENNPALWHKKKAGVLYNLSKFIDWPDAAFGKEQTFNICVFGETPFFAALKTFEKRQIRGKAVRIHTQRLQTLNTLSCQTLYISASSAASFSTILSSVHNKPILTISDMPDFISQGGMIGLIQAKQRVRFMINLDAAKSVKLLISAPLLRLAKSVKYRKTRLDNPE</sequence>
<dbReference type="OrthoDB" id="277577at2"/>
<proteinExistence type="predicted"/>
<reference evidence="3 4" key="1">
    <citation type="submission" date="2016-10" db="EMBL/GenBank/DDBJ databases">
        <authorList>
            <person name="de Groot N.N."/>
        </authorList>
    </citation>
    <scope>NUCLEOTIDE SEQUENCE [LARGE SCALE GENOMIC DNA]</scope>
    <source>
        <strain evidence="3">MBHS1</strain>
    </source>
</reference>
<dbReference type="Proteomes" id="UP000236724">
    <property type="component" value="Unassembled WGS sequence"/>
</dbReference>
<dbReference type="EMBL" id="FMSV02000365">
    <property type="protein sequence ID" value="SEH05595.1"/>
    <property type="molecule type" value="Genomic_DNA"/>
</dbReference>
<evidence type="ECO:0000313" key="4">
    <source>
        <dbReference type="Proteomes" id="UP000236724"/>
    </source>
</evidence>
<keyword evidence="4" id="KW-1185">Reference proteome</keyword>
<evidence type="ECO:0000313" key="2">
    <source>
        <dbReference type="EMBL" id="SEH05595.1"/>
    </source>
</evidence>
<evidence type="ECO:0008006" key="5">
    <source>
        <dbReference type="Google" id="ProtNLM"/>
    </source>
</evidence>
<gene>
    <name evidence="2" type="ORF">MBHS_01450</name>
    <name evidence="3" type="ORF">MBHS_02931</name>
</gene>
<evidence type="ECO:0000313" key="3">
    <source>
        <dbReference type="EMBL" id="SEH07064.1"/>
    </source>
</evidence>
<dbReference type="AlphaFoldDB" id="A0A1H6FDG2"/>
<accession>A0A1H6FDG2</accession>
<evidence type="ECO:0000256" key="1">
    <source>
        <dbReference type="SAM" id="SignalP"/>
    </source>
</evidence>
<dbReference type="InterPro" id="IPR025293">
    <property type="entry name" value="YfiR/HmsC-like"/>
</dbReference>
<organism evidence="3 4">
    <name type="scientific">Candidatus Venteria ishoeyi</name>
    <dbReference type="NCBI Taxonomy" id="1899563"/>
    <lineage>
        <taxon>Bacteria</taxon>
        <taxon>Pseudomonadati</taxon>
        <taxon>Pseudomonadota</taxon>
        <taxon>Gammaproteobacteria</taxon>
        <taxon>Thiotrichales</taxon>
        <taxon>Thiotrichaceae</taxon>
        <taxon>Venteria</taxon>
    </lineage>
</organism>
<feature type="chain" id="PRO_5015065447" description="DUF4154 domain-containing protein" evidence="1">
    <location>
        <begin position="28"/>
        <end position="196"/>
    </location>
</feature>